<accession>E6SGL1</accession>
<dbReference type="HOGENOM" id="CLU_1926590_0_0_9"/>
<dbReference type="Proteomes" id="UP000008915">
    <property type="component" value="Chromosome"/>
</dbReference>
<proteinExistence type="predicted"/>
<dbReference type="KEGG" id="tmr:Tmar_0436"/>
<feature type="transmembrane region" description="Helical" evidence="2">
    <location>
        <begin position="59"/>
        <end position="79"/>
    </location>
</feature>
<dbReference type="EMBL" id="CP002344">
    <property type="protein sequence ID" value="ADU50557.1"/>
    <property type="molecule type" value="Genomic_DNA"/>
</dbReference>
<keyword evidence="4" id="KW-1185">Reference proteome</keyword>
<gene>
    <name evidence="3" type="ordered locus">Tmar_0436</name>
</gene>
<dbReference type="AlphaFoldDB" id="E6SGL1"/>
<evidence type="ECO:0000256" key="2">
    <source>
        <dbReference type="SAM" id="Phobius"/>
    </source>
</evidence>
<sequence length="131" mass="14612">MEPPKRFPHPEQDEPGGPGEPFGPGRLPADGFDPEEEFDSPEEVDAVFRSQRRLVMARVVWLILLVLGVPIANAWWPLWWNGWAGVPVTPAWAVAAGGGLVALWLLGVQHARMADRVERAMLGRRREDDDV</sequence>
<protein>
    <recommendedName>
        <fullName evidence="5">DUF485 domain-containing protein</fullName>
    </recommendedName>
</protein>
<dbReference type="STRING" id="644966.Tmar_0436"/>
<keyword evidence="2" id="KW-0472">Membrane</keyword>
<evidence type="ECO:0008006" key="5">
    <source>
        <dbReference type="Google" id="ProtNLM"/>
    </source>
</evidence>
<organism evidence="3 4">
    <name type="scientific">Thermaerobacter marianensis (strain ATCC 700841 / DSM 12885 / JCM 10246 / 7p75a)</name>
    <dbReference type="NCBI Taxonomy" id="644966"/>
    <lineage>
        <taxon>Bacteria</taxon>
        <taxon>Bacillati</taxon>
        <taxon>Bacillota</taxon>
        <taxon>Clostridia</taxon>
        <taxon>Eubacteriales</taxon>
        <taxon>Clostridiales Family XVII. Incertae Sedis</taxon>
        <taxon>Thermaerobacter</taxon>
    </lineage>
</organism>
<keyword evidence="2" id="KW-0812">Transmembrane</keyword>
<evidence type="ECO:0000313" key="4">
    <source>
        <dbReference type="Proteomes" id="UP000008915"/>
    </source>
</evidence>
<name>E6SGL1_THEM7</name>
<feature type="transmembrane region" description="Helical" evidence="2">
    <location>
        <begin position="91"/>
        <end position="111"/>
    </location>
</feature>
<feature type="region of interest" description="Disordered" evidence="1">
    <location>
        <begin position="1"/>
        <end position="41"/>
    </location>
</feature>
<evidence type="ECO:0000256" key="1">
    <source>
        <dbReference type="SAM" id="MobiDB-lite"/>
    </source>
</evidence>
<reference evidence="3 4" key="1">
    <citation type="journal article" date="2010" name="Stand. Genomic Sci.">
        <title>Complete genome sequence of Thermaerobacter marianensis type strain (7p75a).</title>
        <authorList>
            <person name="Han C."/>
            <person name="Gu W."/>
            <person name="Zhang X."/>
            <person name="Lapidus A."/>
            <person name="Nolan M."/>
            <person name="Copeland A."/>
            <person name="Lucas S."/>
            <person name="Del Rio T.G."/>
            <person name="Tice H."/>
            <person name="Cheng J.F."/>
            <person name="Tapia R."/>
            <person name="Goodwin L."/>
            <person name="Pitluck S."/>
            <person name="Pagani I."/>
            <person name="Ivanova N."/>
            <person name="Mavromatis K."/>
            <person name="Mikhailova N."/>
            <person name="Pati A."/>
            <person name="Chen A."/>
            <person name="Palaniappan K."/>
            <person name="Land M."/>
            <person name="Hauser L."/>
            <person name="Chang Y.J."/>
            <person name="Jeffries C.D."/>
            <person name="Schneider S."/>
            <person name="Rohde M."/>
            <person name="Goker M."/>
            <person name="Pukall R."/>
            <person name="Woyke T."/>
            <person name="Bristow J."/>
            <person name="Eisen J.A."/>
            <person name="Markowitz V."/>
            <person name="Hugenholtz P."/>
            <person name="Kyrpides N.C."/>
            <person name="Klenk H.P."/>
            <person name="Detter J.C."/>
        </authorList>
    </citation>
    <scope>NUCLEOTIDE SEQUENCE [LARGE SCALE GENOMIC DNA]</scope>
    <source>
        <strain evidence="4">ATCC 700841 / DSM 12885 / JCM 10246 / 7p75a</strain>
    </source>
</reference>
<keyword evidence="2" id="KW-1133">Transmembrane helix</keyword>
<evidence type="ECO:0000313" key="3">
    <source>
        <dbReference type="EMBL" id="ADU50557.1"/>
    </source>
</evidence>
<feature type="compositionally biased region" description="Acidic residues" evidence="1">
    <location>
        <begin position="32"/>
        <end position="41"/>
    </location>
</feature>
<dbReference type="RefSeq" id="WP_013494862.1">
    <property type="nucleotide sequence ID" value="NC_014831.1"/>
</dbReference>
<reference evidence="4" key="2">
    <citation type="journal article" date="2010" name="Stand. Genomic Sci.">
        <title>Complete genome sequence of Thermaerobacter marianensis type strain (7p75aT).</title>
        <authorList>
            <person name="Han C."/>
            <person name="Gu W."/>
            <person name="Zhang X."/>
            <person name="Lapidus A."/>
            <person name="Nolan M."/>
            <person name="Copeland A."/>
            <person name="Lucas S."/>
            <person name="Glavina Del Rio T."/>
            <person name="Tice H."/>
            <person name="Cheng J."/>
            <person name="Tapia R."/>
            <person name="Goodwin L."/>
            <person name="Pitluck S."/>
            <person name="Pagani I."/>
            <person name="Ivanova N."/>
            <person name="Mavromatis K."/>
            <person name="Mikhailova N."/>
            <person name="Pati A."/>
            <person name="Chen A."/>
            <person name="Palaniappan K."/>
            <person name="Land M."/>
            <person name="Hauser L."/>
            <person name="Chang Y."/>
            <person name="Jeffries C."/>
            <person name="Schneider S."/>
            <person name="Rohde M."/>
            <person name="Goker M."/>
            <person name="Pukall R."/>
            <person name="Woyke T."/>
            <person name="Bristow J."/>
            <person name="Eisen J."/>
            <person name="Markowitz V."/>
            <person name="Hugenholtz P."/>
            <person name="Kyrpides N."/>
            <person name="Klenk H."/>
            <person name="Detter J."/>
        </authorList>
    </citation>
    <scope>NUCLEOTIDE SEQUENCE [LARGE SCALE GENOMIC DNA]</scope>
    <source>
        <strain evidence="4">ATCC 700841 / DSM 12885 / JCM 10246 / 7p75a</strain>
    </source>
</reference>
<feature type="compositionally biased region" description="Basic and acidic residues" evidence="1">
    <location>
        <begin position="1"/>
        <end position="12"/>
    </location>
</feature>